<feature type="transmembrane region" description="Helical" evidence="7">
    <location>
        <begin position="12"/>
        <end position="35"/>
    </location>
</feature>
<comment type="similarity">
    <text evidence="7">Belongs to the binding-protein-dependent transport system permease family.</text>
</comment>
<dbReference type="InterPro" id="IPR035906">
    <property type="entry name" value="MetI-like_sf"/>
</dbReference>
<dbReference type="CDD" id="cd06261">
    <property type="entry name" value="TM_PBP2"/>
    <property type="match status" value="1"/>
</dbReference>
<feature type="transmembrane region" description="Helical" evidence="7">
    <location>
        <begin position="108"/>
        <end position="128"/>
    </location>
</feature>
<gene>
    <name evidence="9" type="ORF">INF28_09170</name>
</gene>
<keyword evidence="6 7" id="KW-0472">Membrane</keyword>
<dbReference type="AlphaFoldDB" id="A0A9D5R8P5"/>
<evidence type="ECO:0000256" key="2">
    <source>
        <dbReference type="ARBA" id="ARBA00022448"/>
    </source>
</evidence>
<dbReference type="PANTHER" id="PTHR43744">
    <property type="entry name" value="ABC TRANSPORTER PERMEASE PROTEIN MG189-RELATED-RELATED"/>
    <property type="match status" value="1"/>
</dbReference>
<keyword evidence="3" id="KW-1003">Cell membrane</keyword>
<evidence type="ECO:0000256" key="3">
    <source>
        <dbReference type="ARBA" id="ARBA00022475"/>
    </source>
</evidence>
<name>A0A9D5R8P5_9FIRM</name>
<proteinExistence type="inferred from homology"/>
<dbReference type="EMBL" id="JADCKB010000019">
    <property type="protein sequence ID" value="MBE5040631.1"/>
    <property type="molecule type" value="Genomic_DNA"/>
</dbReference>
<organism evidence="9 10">
    <name type="scientific">Ructibacterium gallinarum</name>
    <dbReference type="NCBI Taxonomy" id="2779355"/>
    <lineage>
        <taxon>Bacteria</taxon>
        <taxon>Bacillati</taxon>
        <taxon>Bacillota</taxon>
        <taxon>Clostridia</taxon>
        <taxon>Eubacteriales</taxon>
        <taxon>Oscillospiraceae</taxon>
        <taxon>Ructibacterium</taxon>
    </lineage>
</organism>
<feature type="transmembrane region" description="Helical" evidence="7">
    <location>
        <begin position="140"/>
        <end position="160"/>
    </location>
</feature>
<comment type="subcellular location">
    <subcellularLocation>
        <location evidence="1 7">Cell membrane</location>
        <topology evidence="1 7">Multi-pass membrane protein</topology>
    </subcellularLocation>
</comment>
<evidence type="ECO:0000256" key="7">
    <source>
        <dbReference type="RuleBase" id="RU363032"/>
    </source>
</evidence>
<dbReference type="Pfam" id="PF00528">
    <property type="entry name" value="BPD_transp_1"/>
    <property type="match status" value="1"/>
</dbReference>
<accession>A0A9D5R8P5</accession>
<evidence type="ECO:0000256" key="6">
    <source>
        <dbReference type="ARBA" id="ARBA00023136"/>
    </source>
</evidence>
<dbReference type="SUPFAM" id="SSF161098">
    <property type="entry name" value="MetI-like"/>
    <property type="match status" value="1"/>
</dbReference>
<comment type="caution">
    <text evidence="9">The sequence shown here is derived from an EMBL/GenBank/DDBJ whole genome shotgun (WGS) entry which is preliminary data.</text>
</comment>
<dbReference type="PROSITE" id="PS50928">
    <property type="entry name" value="ABC_TM1"/>
    <property type="match status" value="1"/>
</dbReference>
<feature type="domain" description="ABC transmembrane type-1" evidence="8">
    <location>
        <begin position="73"/>
        <end position="277"/>
    </location>
</feature>
<evidence type="ECO:0000256" key="5">
    <source>
        <dbReference type="ARBA" id="ARBA00022989"/>
    </source>
</evidence>
<protein>
    <submittedName>
        <fullName evidence="9">Carbohydrate ABC transporter permease</fullName>
    </submittedName>
</protein>
<keyword evidence="10" id="KW-1185">Reference proteome</keyword>
<dbReference type="PANTHER" id="PTHR43744:SF9">
    <property type="entry name" value="POLYGALACTURONAN_RHAMNOGALACTURONAN TRANSPORT SYSTEM PERMEASE PROTEIN YTCP"/>
    <property type="match status" value="1"/>
</dbReference>
<feature type="transmembrane region" description="Helical" evidence="7">
    <location>
        <begin position="181"/>
        <end position="203"/>
    </location>
</feature>
<feature type="transmembrane region" description="Helical" evidence="7">
    <location>
        <begin position="258"/>
        <end position="277"/>
    </location>
</feature>
<keyword evidence="2 7" id="KW-0813">Transport</keyword>
<evidence type="ECO:0000259" key="8">
    <source>
        <dbReference type="PROSITE" id="PS50928"/>
    </source>
</evidence>
<dbReference type="Gene3D" id="1.10.3720.10">
    <property type="entry name" value="MetI-like"/>
    <property type="match status" value="1"/>
</dbReference>
<reference evidence="9" key="1">
    <citation type="submission" date="2020-10" db="EMBL/GenBank/DDBJ databases">
        <title>ChiBAC.</title>
        <authorList>
            <person name="Zenner C."/>
            <person name="Hitch T.C.A."/>
            <person name="Clavel T."/>
        </authorList>
    </citation>
    <scope>NUCLEOTIDE SEQUENCE</scope>
    <source>
        <strain evidence="9">DSM 107454</strain>
    </source>
</reference>
<sequence length="292" mass="32921">MYHRTKAEKIFQIFNVIIMLLICASMVYPFLYLLARSLSSPEISSLSFSIIPQGTTLENFGKVLGNEDIAVGFKNALLRTLLGTAVNLIMTVFAAYPLSKRYFPHRTFWMGLVIFTMFFSGGLIPSYLLIKKLHLLNTLWVLIIPGAISTYNMIIMRNFFMSLPESLEEAALIDGANEMLVLFRIVIPMSKPILATIALWSMVGHWNAWFDALIYNTEPSLQVLQVVMRRIVLEGTAQMLNPNASSNNFHQIVNPENIKAATIMVTTIPIIMVYPFLQKYFVKGILVGSLKG</sequence>
<evidence type="ECO:0000256" key="4">
    <source>
        <dbReference type="ARBA" id="ARBA00022692"/>
    </source>
</evidence>
<evidence type="ECO:0000256" key="1">
    <source>
        <dbReference type="ARBA" id="ARBA00004651"/>
    </source>
</evidence>
<keyword evidence="4 7" id="KW-0812">Transmembrane</keyword>
<dbReference type="GO" id="GO:0005886">
    <property type="term" value="C:plasma membrane"/>
    <property type="evidence" value="ECO:0007669"/>
    <property type="project" value="UniProtKB-SubCell"/>
</dbReference>
<evidence type="ECO:0000313" key="9">
    <source>
        <dbReference type="EMBL" id="MBE5040631.1"/>
    </source>
</evidence>
<feature type="transmembrane region" description="Helical" evidence="7">
    <location>
        <begin position="76"/>
        <end position="96"/>
    </location>
</feature>
<dbReference type="InterPro" id="IPR000515">
    <property type="entry name" value="MetI-like"/>
</dbReference>
<dbReference type="Proteomes" id="UP000806542">
    <property type="component" value="Unassembled WGS sequence"/>
</dbReference>
<keyword evidence="5 7" id="KW-1133">Transmembrane helix</keyword>
<dbReference type="GO" id="GO:0055085">
    <property type="term" value="P:transmembrane transport"/>
    <property type="evidence" value="ECO:0007669"/>
    <property type="project" value="InterPro"/>
</dbReference>
<evidence type="ECO:0000313" key="10">
    <source>
        <dbReference type="Proteomes" id="UP000806542"/>
    </source>
</evidence>
<dbReference type="RefSeq" id="WP_226393185.1">
    <property type="nucleotide sequence ID" value="NZ_JADCKB010000019.1"/>
</dbReference>